<feature type="chain" id="PRO_5038359272" description="PKD domain-containing protein" evidence="1">
    <location>
        <begin position="24"/>
        <end position="624"/>
    </location>
</feature>
<comment type="caution">
    <text evidence="2">The sequence shown here is derived from an EMBL/GenBank/DDBJ whole genome shotgun (WGS) entry which is preliminary data.</text>
</comment>
<gene>
    <name evidence="2" type="ORF">FHU38_002461</name>
</gene>
<dbReference type="InterPro" id="IPR013783">
    <property type="entry name" value="Ig-like_fold"/>
</dbReference>
<dbReference type="RefSeq" id="WP_167170411.1">
    <property type="nucleotide sequence ID" value="NZ_JAAOYM010000001.1"/>
</dbReference>
<keyword evidence="1" id="KW-0732">Signal</keyword>
<evidence type="ECO:0000313" key="3">
    <source>
        <dbReference type="Proteomes" id="UP000545493"/>
    </source>
</evidence>
<organism evidence="2 3">
    <name type="scientific">Saccharomonospora amisosensis</name>
    <dbReference type="NCBI Taxonomy" id="1128677"/>
    <lineage>
        <taxon>Bacteria</taxon>
        <taxon>Bacillati</taxon>
        <taxon>Actinomycetota</taxon>
        <taxon>Actinomycetes</taxon>
        <taxon>Pseudonocardiales</taxon>
        <taxon>Pseudonocardiaceae</taxon>
        <taxon>Saccharomonospora</taxon>
    </lineage>
</organism>
<dbReference type="Gene3D" id="2.60.40.10">
    <property type="entry name" value="Immunoglobulins"/>
    <property type="match status" value="2"/>
</dbReference>
<dbReference type="EMBL" id="JAAOYM010000001">
    <property type="protein sequence ID" value="NIJ12117.1"/>
    <property type="molecule type" value="Genomic_DNA"/>
</dbReference>
<evidence type="ECO:0008006" key="4">
    <source>
        <dbReference type="Google" id="ProtNLM"/>
    </source>
</evidence>
<proteinExistence type="predicted"/>
<sequence>MRRAVARLLVAFCVAVTTLVVPAGLSGVADAATTTDVVLDDSGKFKAAAEFNSGLHYWHQHGHAGPGVNAFVVIDRCNDELRPGVTWAAGGAIQRRVLDDCTGPIPMSVRSIPTNYRTEQLEPMTWYTYVEDSEGSQKHFGQGGYQDDWMGSYSNDPDSSWFFHSSVYKEDYAEGGKTVTVSVVPTRNAVESAPNKTSEVWEELLRRTPLPDDLTTDQRQSLYKQLYCHMAWALPGVSGGPTWDLEAERPNIPWDQVAGPSDVAKHECNWTSTGDGGWGSVPPVNGEPDDLAPYVDAGPDVSGDEGAELTLTGSAADDGGMPAVEWSYRPLDGVDEGATCDFSAATEPETGFRCTDDGRFEVTLTADDGVNHPVSDSAVVTVANVAPRLDLEGPQDWDVYRVEDEVHISAPFTDPGGNDTHTCTVTWDDGQQSHVDARGDTCDVSHAFTHAGMNTINVRVTDDDGGTDDAETMIVVYDPRAGLLVGAGKVQDASFVTTAKYPFTNSTTPLGAVALTVPTEDGHLHLVSTALAWLVITPEAKAVVKGRAHDYGFLGYLTADGFRGVVWPLSQGTNPPEDPLYDTSAGASWDVDDTDLESMTVGLTVIDSSWFPGLPPFPPPLATE</sequence>
<dbReference type="AlphaFoldDB" id="A0A7X5ZQT5"/>
<dbReference type="Pfam" id="PF10783">
    <property type="entry name" value="DUF2599"/>
    <property type="match status" value="1"/>
</dbReference>
<dbReference type="InterPro" id="IPR019719">
    <property type="entry name" value="DUF2599"/>
</dbReference>
<feature type="signal peptide" evidence="1">
    <location>
        <begin position="1"/>
        <end position="23"/>
    </location>
</feature>
<name>A0A7X5ZQT5_9PSEU</name>
<dbReference type="InterPro" id="IPR035986">
    <property type="entry name" value="PKD_dom_sf"/>
</dbReference>
<evidence type="ECO:0000313" key="2">
    <source>
        <dbReference type="EMBL" id="NIJ12117.1"/>
    </source>
</evidence>
<evidence type="ECO:0000256" key="1">
    <source>
        <dbReference type="SAM" id="SignalP"/>
    </source>
</evidence>
<accession>A0A7X5ZQT5</accession>
<dbReference type="SUPFAM" id="SSF49299">
    <property type="entry name" value="PKD domain"/>
    <property type="match status" value="1"/>
</dbReference>
<dbReference type="GO" id="GO:0005975">
    <property type="term" value="P:carbohydrate metabolic process"/>
    <property type="evidence" value="ECO:0007669"/>
    <property type="project" value="UniProtKB-ARBA"/>
</dbReference>
<dbReference type="Proteomes" id="UP000545493">
    <property type="component" value="Unassembled WGS sequence"/>
</dbReference>
<reference evidence="2 3" key="1">
    <citation type="submission" date="2020-03" db="EMBL/GenBank/DDBJ databases">
        <title>Sequencing the genomes of 1000 actinobacteria strains.</title>
        <authorList>
            <person name="Klenk H.-P."/>
        </authorList>
    </citation>
    <scope>NUCLEOTIDE SEQUENCE [LARGE SCALE GENOMIC DNA]</scope>
    <source>
        <strain evidence="2 3">DSM 45685</strain>
    </source>
</reference>
<keyword evidence="3" id="KW-1185">Reference proteome</keyword>
<protein>
    <recommendedName>
        <fullName evidence="4">PKD domain-containing protein</fullName>
    </recommendedName>
</protein>